<evidence type="ECO:0000259" key="7">
    <source>
        <dbReference type="Pfam" id="PF02525"/>
    </source>
</evidence>
<keyword evidence="1 6" id="KW-0285">Flavoprotein</keyword>
<comment type="catalytic activity">
    <reaction evidence="5">
        <text>N,N-dimethyl-1,4-phenylenediamine + anthranilate + 2 NAD(+) = 2-(4-dimethylaminophenyl)diazenylbenzoate + 2 NADH + 2 H(+)</text>
        <dbReference type="Rhea" id="RHEA:55872"/>
        <dbReference type="ChEBI" id="CHEBI:15378"/>
        <dbReference type="ChEBI" id="CHEBI:15783"/>
        <dbReference type="ChEBI" id="CHEBI:16567"/>
        <dbReference type="ChEBI" id="CHEBI:57540"/>
        <dbReference type="ChEBI" id="CHEBI:57945"/>
        <dbReference type="ChEBI" id="CHEBI:71579"/>
        <dbReference type="EC" id="1.7.1.17"/>
    </reaction>
    <physiologicalReaction direction="right-to-left" evidence="5">
        <dbReference type="Rhea" id="RHEA:55874"/>
    </physiologicalReaction>
</comment>
<comment type="similarity">
    <text evidence="6">Belongs to the azoreductase type 1 family.</text>
</comment>
<gene>
    <name evidence="8" type="primary">azoR2</name>
    <name evidence="6" type="synonym">azoR</name>
    <name evidence="8" type="ORF">MACH08_18700</name>
</gene>
<comment type="function">
    <text evidence="6">Quinone reductase that provides resistance to thiol-specific stress caused by electrophilic quinones.</text>
</comment>
<dbReference type="RefSeq" id="WP_317957983.1">
    <property type="nucleotide sequence ID" value="NZ_BSKO01000001.1"/>
</dbReference>
<feature type="domain" description="Flavodoxin-like fold" evidence="7">
    <location>
        <begin position="3"/>
        <end position="208"/>
    </location>
</feature>
<evidence type="ECO:0000256" key="1">
    <source>
        <dbReference type="ARBA" id="ARBA00022630"/>
    </source>
</evidence>
<dbReference type="InterPro" id="IPR023048">
    <property type="entry name" value="NADH:quinone_OxRdtase_FMN_depd"/>
</dbReference>
<comment type="function">
    <text evidence="6">Also exhibits azoreductase activity. Catalyzes the reductive cleavage of the azo bond in aromatic azo compounds to the corresponding amines.</text>
</comment>
<dbReference type="PANTHER" id="PTHR43741">
    <property type="entry name" value="FMN-DEPENDENT NADH-AZOREDUCTASE 1"/>
    <property type="match status" value="1"/>
</dbReference>
<organism evidence="8 9">
    <name type="scientific">Oceanobacillus kimchii</name>
    <dbReference type="NCBI Taxonomy" id="746691"/>
    <lineage>
        <taxon>Bacteria</taxon>
        <taxon>Bacillati</taxon>
        <taxon>Bacillota</taxon>
        <taxon>Bacilli</taxon>
        <taxon>Bacillales</taxon>
        <taxon>Bacillaceae</taxon>
        <taxon>Oceanobacillus</taxon>
    </lineage>
</organism>
<keyword evidence="9" id="KW-1185">Reference proteome</keyword>
<comment type="cofactor">
    <cofactor evidence="6">
        <name>FMN</name>
        <dbReference type="ChEBI" id="CHEBI:58210"/>
    </cofactor>
    <text evidence="6">Binds 1 FMN per subunit.</text>
</comment>
<feature type="binding site" evidence="6">
    <location>
        <begin position="17"/>
        <end position="19"/>
    </location>
    <ligand>
        <name>FMN</name>
        <dbReference type="ChEBI" id="CHEBI:58210"/>
    </ligand>
</feature>
<comment type="caution">
    <text evidence="8">The sequence shown here is derived from an EMBL/GenBank/DDBJ whole genome shotgun (WGS) entry which is preliminary data.</text>
</comment>
<evidence type="ECO:0000256" key="5">
    <source>
        <dbReference type="ARBA" id="ARBA00048542"/>
    </source>
</evidence>
<protein>
    <recommendedName>
        <fullName evidence="6">FMN dependent NADH:quinone oxidoreductase</fullName>
        <ecNumber evidence="6">1.6.5.-</ecNumber>
    </recommendedName>
    <alternativeName>
        <fullName evidence="6">Azo-dye reductase</fullName>
    </alternativeName>
    <alternativeName>
        <fullName evidence="6">FMN-dependent NADH-azo compound oxidoreductase</fullName>
    </alternativeName>
    <alternativeName>
        <fullName evidence="6">FMN-dependent NADH-azoreductase</fullName>
        <ecNumber evidence="6">1.7.1.17</ecNumber>
    </alternativeName>
</protein>
<dbReference type="SUPFAM" id="SSF52218">
    <property type="entry name" value="Flavoproteins"/>
    <property type="match status" value="1"/>
</dbReference>
<keyword evidence="4 6" id="KW-0520">NAD</keyword>
<dbReference type="InterPro" id="IPR029039">
    <property type="entry name" value="Flavoprotein-like_sf"/>
</dbReference>
<comment type="subunit">
    <text evidence="6">Homodimer.</text>
</comment>
<evidence type="ECO:0000256" key="3">
    <source>
        <dbReference type="ARBA" id="ARBA00023002"/>
    </source>
</evidence>
<evidence type="ECO:0000256" key="6">
    <source>
        <dbReference type="HAMAP-Rule" id="MF_01216"/>
    </source>
</evidence>
<evidence type="ECO:0000313" key="9">
    <source>
        <dbReference type="Proteomes" id="UP001275436"/>
    </source>
</evidence>
<dbReference type="PANTHER" id="PTHR43741:SF7">
    <property type="entry name" value="FMN-DEPENDENT NADH:QUINONE OXIDOREDUCTASE"/>
    <property type="match status" value="1"/>
</dbReference>
<dbReference type="NCBIfam" id="NF010075">
    <property type="entry name" value="PRK13556.1"/>
    <property type="match status" value="1"/>
</dbReference>
<dbReference type="InterPro" id="IPR050104">
    <property type="entry name" value="FMN-dep_NADH:Q_OxRdtase_AzoR1"/>
</dbReference>
<evidence type="ECO:0000313" key="8">
    <source>
        <dbReference type="EMBL" id="GLO66086.1"/>
    </source>
</evidence>
<name>A0ABQ5TK36_9BACI</name>
<comment type="catalytic activity">
    <reaction evidence="6">
        <text>2 a quinone + NADH + H(+) = 2 a 1,4-benzosemiquinone + NAD(+)</text>
        <dbReference type="Rhea" id="RHEA:65952"/>
        <dbReference type="ChEBI" id="CHEBI:15378"/>
        <dbReference type="ChEBI" id="CHEBI:57540"/>
        <dbReference type="ChEBI" id="CHEBI:57945"/>
        <dbReference type="ChEBI" id="CHEBI:132124"/>
        <dbReference type="ChEBI" id="CHEBI:134225"/>
    </reaction>
</comment>
<accession>A0ABQ5TK36</accession>
<sequence>MAKVLYITANPNDENHSFSMTAGKAFIETYKELNLTDEIVTVNLFKEEIPNIDEDVFSGWGKLRAGQPMDALSTEELAKVNLLNEILEQFISADKIIFVTPFWNFLFPPVVKAYIDAVAVPGKTFKYTENGDVGLLQGQGKKVLHIQASGGFYSEAPSADLELGNRYLKQVMGFMGIFDFESLFIEGHNAMPNKAEEIKAAGIERAKKLAQNF</sequence>
<dbReference type="EMBL" id="BSKO01000001">
    <property type="protein sequence ID" value="GLO66086.1"/>
    <property type="molecule type" value="Genomic_DNA"/>
</dbReference>
<dbReference type="InterPro" id="IPR003680">
    <property type="entry name" value="Flavodoxin_fold"/>
</dbReference>
<proteinExistence type="inferred from homology"/>
<dbReference type="EC" id="1.7.1.17" evidence="6"/>
<dbReference type="Pfam" id="PF02525">
    <property type="entry name" value="Flavodoxin_2"/>
    <property type="match status" value="1"/>
</dbReference>
<dbReference type="HAMAP" id="MF_01216">
    <property type="entry name" value="Azoreductase_type1"/>
    <property type="match status" value="1"/>
</dbReference>
<dbReference type="EC" id="1.6.5.-" evidence="6"/>
<comment type="caution">
    <text evidence="6">Lacks conserved residue(s) required for the propagation of feature annotation.</text>
</comment>
<evidence type="ECO:0000256" key="2">
    <source>
        <dbReference type="ARBA" id="ARBA00022643"/>
    </source>
</evidence>
<dbReference type="Proteomes" id="UP001275436">
    <property type="component" value="Unassembled WGS sequence"/>
</dbReference>
<keyword evidence="3 6" id="KW-0560">Oxidoreductase</keyword>
<reference evidence="8 9" key="1">
    <citation type="submission" date="2023-02" db="EMBL/GenBank/DDBJ databases">
        <title>Oceanobacillus kimchii IFOP_LL358 isolated form Alexandrium catenella lab strain.</title>
        <authorList>
            <person name="Gajardo G."/>
            <person name="Ueki S."/>
            <person name="Maruyama F."/>
        </authorList>
    </citation>
    <scope>NUCLEOTIDE SEQUENCE [LARGE SCALE GENOMIC DNA]</scope>
    <source>
        <strain evidence="8 9">IFOP_LL358</strain>
    </source>
</reference>
<keyword evidence="2 6" id="KW-0288">FMN</keyword>
<dbReference type="Gene3D" id="3.40.50.360">
    <property type="match status" value="1"/>
</dbReference>
<evidence type="ECO:0000256" key="4">
    <source>
        <dbReference type="ARBA" id="ARBA00023027"/>
    </source>
</evidence>